<gene>
    <name evidence="10" type="ORF">EHS13_12350</name>
</gene>
<keyword evidence="5" id="KW-0472">Membrane</keyword>
<evidence type="ECO:0000256" key="3">
    <source>
        <dbReference type="ARBA" id="ARBA00022544"/>
    </source>
</evidence>
<dbReference type="InterPro" id="IPR038501">
    <property type="entry name" value="Spore_GerAC_C_sf"/>
</dbReference>
<dbReference type="NCBIfam" id="TIGR02887">
    <property type="entry name" value="spore_ger_x_C"/>
    <property type="match status" value="1"/>
</dbReference>
<comment type="subcellular location">
    <subcellularLocation>
        <location evidence="1">Membrane</location>
        <topology evidence="1">Lipid-anchor</topology>
    </subcellularLocation>
</comment>
<reference evidence="11" key="1">
    <citation type="submission" date="2018-11" db="EMBL/GenBank/DDBJ databases">
        <title>Complete genome sequence of Paenibacillus sp. ML311-T8.</title>
        <authorList>
            <person name="Nam Y.-D."/>
            <person name="Kang J."/>
            <person name="Chung W.-H."/>
            <person name="Park Y.S."/>
        </authorList>
    </citation>
    <scope>NUCLEOTIDE SEQUENCE [LARGE SCALE GENOMIC DNA]</scope>
    <source>
        <strain evidence="11">ML311-T8</strain>
    </source>
</reference>
<keyword evidence="4" id="KW-0732">Signal</keyword>
<evidence type="ECO:0000256" key="1">
    <source>
        <dbReference type="ARBA" id="ARBA00004635"/>
    </source>
</evidence>
<sequence>MTMSKSLFTLLLISLLLSGCINELIVDRIKIIQSIGLDLEGDTIKGSASYPDYSKGQEKAPLLLLTSQSQTIMGIFTSFSNQSEHPAEYGKMRTCVISELFAKRGISELAADVIRDPIKGDNTTITITKDKARKILAETLKLSPFYLSELIEQNIENGNTPLNNIHTFMYQYYGEGQDVYLPVVSRSDEGKLFIDGVGVFKADKLKLLLSNKQGLLLKLLRDDIKSGSSEFTTDQNDKIFLKISHGKRKITIENDEKVTVTLKLAVILTDYPENINLTDKKEVIKLTKQIENKFDSEIKKILEYLQANETDPIGIGDRYQSKAG</sequence>
<keyword evidence="7" id="KW-0449">Lipoprotein</keyword>
<dbReference type="GO" id="GO:0016020">
    <property type="term" value="C:membrane"/>
    <property type="evidence" value="ECO:0007669"/>
    <property type="project" value="UniProtKB-SubCell"/>
</dbReference>
<dbReference type="Proteomes" id="UP000426246">
    <property type="component" value="Chromosome"/>
</dbReference>
<keyword evidence="3" id="KW-0309">Germination</keyword>
<dbReference type="PANTHER" id="PTHR35789:SF1">
    <property type="entry name" value="SPORE GERMINATION PROTEIN B3"/>
    <property type="match status" value="1"/>
</dbReference>
<dbReference type="InterPro" id="IPR057336">
    <property type="entry name" value="GerAC_N"/>
</dbReference>
<dbReference type="Gene3D" id="3.30.300.210">
    <property type="entry name" value="Nutrient germinant receptor protein C, domain 3"/>
    <property type="match status" value="1"/>
</dbReference>
<evidence type="ECO:0000313" key="11">
    <source>
        <dbReference type="Proteomes" id="UP000426246"/>
    </source>
</evidence>
<evidence type="ECO:0000259" key="8">
    <source>
        <dbReference type="Pfam" id="PF05504"/>
    </source>
</evidence>
<accession>A0A6B8RJN5</accession>
<dbReference type="AlphaFoldDB" id="A0A6B8RJN5"/>
<proteinExistence type="inferred from homology"/>
<evidence type="ECO:0000259" key="9">
    <source>
        <dbReference type="Pfam" id="PF25198"/>
    </source>
</evidence>
<evidence type="ECO:0000256" key="7">
    <source>
        <dbReference type="ARBA" id="ARBA00023288"/>
    </source>
</evidence>
<organism evidence="10 11">
    <name type="scientific">Paenibacillus psychroresistens</name>
    <dbReference type="NCBI Taxonomy" id="1778678"/>
    <lineage>
        <taxon>Bacteria</taxon>
        <taxon>Bacillati</taxon>
        <taxon>Bacillota</taxon>
        <taxon>Bacilli</taxon>
        <taxon>Bacillales</taxon>
        <taxon>Paenibacillaceae</taxon>
        <taxon>Paenibacillus</taxon>
    </lineage>
</organism>
<dbReference type="Pfam" id="PF05504">
    <property type="entry name" value="Spore_GerAC"/>
    <property type="match status" value="1"/>
</dbReference>
<evidence type="ECO:0000256" key="6">
    <source>
        <dbReference type="ARBA" id="ARBA00023139"/>
    </source>
</evidence>
<dbReference type="PROSITE" id="PS51257">
    <property type="entry name" value="PROKAR_LIPOPROTEIN"/>
    <property type="match status" value="1"/>
</dbReference>
<comment type="similarity">
    <text evidence="2">Belongs to the GerABKC lipoprotein family.</text>
</comment>
<name>A0A6B8RJN5_9BACL</name>
<keyword evidence="6" id="KW-0564">Palmitate</keyword>
<dbReference type="InterPro" id="IPR046953">
    <property type="entry name" value="Spore_GerAC-like_C"/>
</dbReference>
<dbReference type="KEGG" id="ppsc:EHS13_12350"/>
<dbReference type="EMBL" id="CP034235">
    <property type="protein sequence ID" value="QGQ95616.1"/>
    <property type="molecule type" value="Genomic_DNA"/>
</dbReference>
<evidence type="ECO:0000256" key="4">
    <source>
        <dbReference type="ARBA" id="ARBA00022729"/>
    </source>
</evidence>
<dbReference type="InterPro" id="IPR008844">
    <property type="entry name" value="Spore_GerAC-like"/>
</dbReference>
<dbReference type="PANTHER" id="PTHR35789">
    <property type="entry name" value="SPORE GERMINATION PROTEIN B3"/>
    <property type="match status" value="1"/>
</dbReference>
<protein>
    <submittedName>
        <fullName evidence="10">Ger(X)C family spore germination protein</fullName>
    </submittedName>
</protein>
<feature type="domain" description="Spore germination GerAC-like C-terminal" evidence="8">
    <location>
        <begin position="195"/>
        <end position="322"/>
    </location>
</feature>
<dbReference type="GO" id="GO:0009847">
    <property type="term" value="P:spore germination"/>
    <property type="evidence" value="ECO:0007669"/>
    <property type="project" value="InterPro"/>
</dbReference>
<evidence type="ECO:0000313" key="10">
    <source>
        <dbReference type="EMBL" id="QGQ95616.1"/>
    </source>
</evidence>
<dbReference type="Pfam" id="PF25198">
    <property type="entry name" value="Spore_GerAC_N"/>
    <property type="match status" value="1"/>
</dbReference>
<keyword evidence="11" id="KW-1185">Reference proteome</keyword>
<evidence type="ECO:0000256" key="5">
    <source>
        <dbReference type="ARBA" id="ARBA00023136"/>
    </source>
</evidence>
<feature type="domain" description="Spore germination protein N-terminal" evidence="9">
    <location>
        <begin position="25"/>
        <end position="185"/>
    </location>
</feature>
<evidence type="ECO:0000256" key="2">
    <source>
        <dbReference type="ARBA" id="ARBA00007886"/>
    </source>
</evidence>